<dbReference type="VEuPathDB" id="FungiDB:PSTT_07326"/>
<sequence length="128" mass="13786">MKRLSGFDFRMLANLQPKLVSTTSSAIQPASEWAQKALRRASASLAIPSNLCKNNHMGTNSPNQLLCAHIDLPPLVTSPPQLVCIKSSLSDPEIVKETPSLSRMASLRSMSSVGSSHEILSIRSINSS</sequence>
<dbReference type="EMBL" id="PKSL01000062">
    <property type="protein sequence ID" value="POW08629.1"/>
    <property type="molecule type" value="Genomic_DNA"/>
</dbReference>
<reference evidence="1" key="1">
    <citation type="submission" date="2017-12" db="EMBL/GenBank/DDBJ databases">
        <title>Gene loss provides genomic basis for host adaptation in cereal stripe rust fungi.</title>
        <authorList>
            <person name="Xia C."/>
        </authorList>
    </citation>
    <scope>NUCLEOTIDE SEQUENCE [LARGE SCALE GENOMIC DNA]</scope>
    <source>
        <strain evidence="1">93-210</strain>
    </source>
</reference>
<name>A0A2S4VGK5_9BASI</name>
<dbReference type="AlphaFoldDB" id="A0A2S4VGK5"/>
<gene>
    <name evidence="1" type="ORF">PSTT_07326</name>
</gene>
<evidence type="ECO:0000313" key="2">
    <source>
        <dbReference type="Proteomes" id="UP000239156"/>
    </source>
</evidence>
<comment type="caution">
    <text evidence="1">The sequence shown here is derived from an EMBL/GenBank/DDBJ whole genome shotgun (WGS) entry which is preliminary data.</text>
</comment>
<keyword evidence="2" id="KW-1185">Reference proteome</keyword>
<evidence type="ECO:0000313" key="1">
    <source>
        <dbReference type="EMBL" id="POW08629.1"/>
    </source>
</evidence>
<accession>A0A2S4VGK5</accession>
<proteinExistence type="predicted"/>
<dbReference type="Proteomes" id="UP000239156">
    <property type="component" value="Unassembled WGS sequence"/>
</dbReference>
<protein>
    <submittedName>
        <fullName evidence="1">Uncharacterized protein</fullName>
    </submittedName>
</protein>
<organism evidence="1 2">
    <name type="scientific">Puccinia striiformis</name>
    <dbReference type="NCBI Taxonomy" id="27350"/>
    <lineage>
        <taxon>Eukaryota</taxon>
        <taxon>Fungi</taxon>
        <taxon>Dikarya</taxon>
        <taxon>Basidiomycota</taxon>
        <taxon>Pucciniomycotina</taxon>
        <taxon>Pucciniomycetes</taxon>
        <taxon>Pucciniales</taxon>
        <taxon>Pucciniaceae</taxon>
        <taxon>Puccinia</taxon>
    </lineage>
</organism>
<dbReference type="VEuPathDB" id="FungiDB:PSHT_00322"/>